<name>A0A9E7I683_9LILI</name>
<sequence>MTAEIKNLYTDLRMLFVIITRSSTYAPPTPSKASKPVERISKPSRRNSRRQGVQKGKMKIITQVGKYMIAAIISFIPERSSTTNISGYWVRLATVKITRYTPGQPRGNREAPEGILIRVAQERAIHNRPPPLDPLLLVFLLSIHRRHHVRERHRPGAAAVVPGTLPAATASWRRTAPEAPVPFAIDAAVPIAVDGAGELEELG</sequence>
<evidence type="ECO:0000313" key="2">
    <source>
        <dbReference type="EMBL" id="URE46229.1"/>
    </source>
</evidence>
<protein>
    <submittedName>
        <fullName evidence="2">Uncharacterized protein</fullName>
    </submittedName>
</protein>
<reference evidence="2" key="1">
    <citation type="submission" date="2022-05" db="EMBL/GenBank/DDBJ databases">
        <title>The Musa troglodytarum L. genome provides insights into the mechanism of non-climacteric behaviour and enrichment of carotenoids.</title>
        <authorList>
            <person name="Wang J."/>
        </authorList>
    </citation>
    <scope>NUCLEOTIDE SEQUENCE</scope>
    <source>
        <tissue evidence="2">Leaf</tissue>
    </source>
</reference>
<dbReference type="AlphaFoldDB" id="A0A9E7I683"/>
<evidence type="ECO:0000256" key="1">
    <source>
        <dbReference type="SAM" id="MobiDB-lite"/>
    </source>
</evidence>
<accession>A0A9E7I683</accession>
<proteinExistence type="predicted"/>
<gene>
    <name evidence="2" type="ORF">MUK42_12434</name>
</gene>
<organism evidence="2 3">
    <name type="scientific">Musa troglodytarum</name>
    <name type="common">fe'i banana</name>
    <dbReference type="NCBI Taxonomy" id="320322"/>
    <lineage>
        <taxon>Eukaryota</taxon>
        <taxon>Viridiplantae</taxon>
        <taxon>Streptophyta</taxon>
        <taxon>Embryophyta</taxon>
        <taxon>Tracheophyta</taxon>
        <taxon>Spermatophyta</taxon>
        <taxon>Magnoliopsida</taxon>
        <taxon>Liliopsida</taxon>
        <taxon>Zingiberales</taxon>
        <taxon>Musaceae</taxon>
        <taxon>Musa</taxon>
    </lineage>
</organism>
<keyword evidence="3" id="KW-1185">Reference proteome</keyword>
<dbReference type="Proteomes" id="UP001055439">
    <property type="component" value="Chromosome 9"/>
</dbReference>
<dbReference type="EMBL" id="CP097511">
    <property type="protein sequence ID" value="URE46229.1"/>
    <property type="molecule type" value="Genomic_DNA"/>
</dbReference>
<evidence type="ECO:0000313" key="3">
    <source>
        <dbReference type="Proteomes" id="UP001055439"/>
    </source>
</evidence>
<feature type="region of interest" description="Disordered" evidence="1">
    <location>
        <begin position="26"/>
        <end position="56"/>
    </location>
</feature>